<dbReference type="NCBIfam" id="NF009471">
    <property type="entry name" value="PRK12833.1"/>
    <property type="match status" value="1"/>
</dbReference>
<evidence type="ECO:0000256" key="1">
    <source>
        <dbReference type="ARBA" id="ARBA00003761"/>
    </source>
</evidence>
<accession>A0ABZ0EGU5</accession>
<evidence type="ECO:0000259" key="9">
    <source>
        <dbReference type="PROSITE" id="PS50979"/>
    </source>
</evidence>
<dbReference type="SUPFAM" id="SSF56059">
    <property type="entry name" value="Glutathione synthetase ATP-binding domain-like"/>
    <property type="match status" value="1"/>
</dbReference>
<name>A0ABZ0EGU5_9BURK</name>
<dbReference type="InterPro" id="IPR011761">
    <property type="entry name" value="ATP-grasp"/>
</dbReference>
<dbReference type="RefSeq" id="WP_317017796.1">
    <property type="nucleotide sequence ID" value="NZ_CP136512.1"/>
</dbReference>
<dbReference type="InterPro" id="IPR011764">
    <property type="entry name" value="Biotin_carboxylation_dom"/>
</dbReference>
<feature type="domain" description="Biotin carboxylation" evidence="9">
    <location>
        <begin position="4"/>
        <end position="449"/>
    </location>
</feature>
<dbReference type="SUPFAM" id="SSF51246">
    <property type="entry name" value="Rudiment single hybrid motif"/>
    <property type="match status" value="1"/>
</dbReference>
<comment type="function">
    <text evidence="1">This protein is a component of the acetyl coenzyme A carboxylase complex; first, biotin carboxylase catalyzes the carboxylation of the carrier protein and then the transcarboxylase transfers the carboxyl group to form malonyl-CoA.</text>
</comment>
<gene>
    <name evidence="10" type="ORF">RW095_19760</name>
</gene>
<dbReference type="EMBL" id="CP136512">
    <property type="protein sequence ID" value="WOD15512.1"/>
    <property type="molecule type" value="Genomic_DNA"/>
</dbReference>
<keyword evidence="4 7" id="KW-0547">Nucleotide-binding</keyword>
<evidence type="ECO:0000313" key="10">
    <source>
        <dbReference type="EMBL" id="WOD15512.1"/>
    </source>
</evidence>
<dbReference type="PANTHER" id="PTHR48095">
    <property type="entry name" value="PYRUVATE CARBOXYLASE SUBUNIT A"/>
    <property type="match status" value="1"/>
</dbReference>
<evidence type="ECO:0000256" key="3">
    <source>
        <dbReference type="ARBA" id="ARBA00022598"/>
    </source>
</evidence>
<evidence type="ECO:0000313" key="11">
    <source>
        <dbReference type="Proteomes" id="UP001302652"/>
    </source>
</evidence>
<feature type="domain" description="ATP-grasp" evidence="8">
    <location>
        <begin position="123"/>
        <end position="320"/>
    </location>
</feature>
<evidence type="ECO:0000256" key="7">
    <source>
        <dbReference type="PROSITE-ProRule" id="PRU00409"/>
    </source>
</evidence>
<dbReference type="Proteomes" id="UP001302652">
    <property type="component" value="Chromosome 2"/>
</dbReference>
<evidence type="ECO:0000259" key="8">
    <source>
        <dbReference type="PROSITE" id="PS50975"/>
    </source>
</evidence>
<dbReference type="NCBIfam" id="NF006367">
    <property type="entry name" value="PRK08591.1"/>
    <property type="match status" value="1"/>
</dbReference>
<dbReference type="InterPro" id="IPR005482">
    <property type="entry name" value="Biotin_COase_C"/>
</dbReference>
<comment type="catalytic activity">
    <reaction evidence="6">
        <text>N(6)-biotinyl-L-lysyl-[protein] + hydrogencarbonate + ATP = N(6)-carboxybiotinyl-L-lysyl-[protein] + ADP + phosphate + H(+)</text>
        <dbReference type="Rhea" id="RHEA:13501"/>
        <dbReference type="Rhea" id="RHEA-COMP:10505"/>
        <dbReference type="Rhea" id="RHEA-COMP:10506"/>
        <dbReference type="ChEBI" id="CHEBI:15378"/>
        <dbReference type="ChEBI" id="CHEBI:17544"/>
        <dbReference type="ChEBI" id="CHEBI:30616"/>
        <dbReference type="ChEBI" id="CHEBI:43474"/>
        <dbReference type="ChEBI" id="CHEBI:83144"/>
        <dbReference type="ChEBI" id="CHEBI:83145"/>
        <dbReference type="ChEBI" id="CHEBI:456216"/>
        <dbReference type="EC" id="6.3.4.14"/>
    </reaction>
</comment>
<proteinExistence type="predicted"/>
<dbReference type="SMART" id="SM00878">
    <property type="entry name" value="Biotin_carb_C"/>
    <property type="match status" value="1"/>
</dbReference>
<dbReference type="Pfam" id="PF02785">
    <property type="entry name" value="Biotin_carb_C"/>
    <property type="match status" value="1"/>
</dbReference>
<dbReference type="Gene3D" id="3.30.470.20">
    <property type="entry name" value="ATP-grasp fold, B domain"/>
    <property type="match status" value="1"/>
</dbReference>
<dbReference type="PROSITE" id="PS50979">
    <property type="entry name" value="BC"/>
    <property type="match status" value="1"/>
</dbReference>
<dbReference type="Pfam" id="PF00289">
    <property type="entry name" value="Biotin_carb_N"/>
    <property type="match status" value="1"/>
</dbReference>
<dbReference type="SUPFAM" id="SSF52440">
    <property type="entry name" value="PreATP-grasp domain"/>
    <property type="match status" value="1"/>
</dbReference>
<dbReference type="InterPro" id="IPR005481">
    <property type="entry name" value="BC-like_N"/>
</dbReference>
<reference evidence="10 11" key="1">
    <citation type="submission" date="2023-10" db="EMBL/GenBank/DDBJ databases">
        <title>Surface-active antibiotics is a multifunctional adaptation for post-fire microbes.</title>
        <authorList>
            <person name="Liu M.D."/>
            <person name="Du Y."/>
            <person name="Koupaei S.K."/>
            <person name="Kim N.R."/>
            <person name="Zhang W."/>
            <person name="Traxler M.F."/>
        </authorList>
    </citation>
    <scope>NUCLEOTIDE SEQUENCE [LARGE SCALE GENOMIC DNA]</scope>
    <source>
        <strain evidence="10 11">F3</strain>
    </source>
</reference>
<evidence type="ECO:0000256" key="5">
    <source>
        <dbReference type="ARBA" id="ARBA00022840"/>
    </source>
</evidence>
<dbReference type="InterPro" id="IPR016185">
    <property type="entry name" value="PreATP-grasp_dom_sf"/>
</dbReference>
<evidence type="ECO:0000256" key="4">
    <source>
        <dbReference type="ARBA" id="ARBA00022741"/>
    </source>
</evidence>
<dbReference type="InterPro" id="IPR051602">
    <property type="entry name" value="ACC_Biotin_Carboxylase"/>
</dbReference>
<protein>
    <recommendedName>
        <fullName evidence="2">biotin carboxylase</fullName>
        <ecNumber evidence="2">6.3.4.14</ecNumber>
    </recommendedName>
</protein>
<dbReference type="PANTHER" id="PTHR48095:SF2">
    <property type="entry name" value="BIOTIN CARBOXYLASE, CHLOROPLASTIC"/>
    <property type="match status" value="1"/>
</dbReference>
<dbReference type="PROSITE" id="PS00866">
    <property type="entry name" value="CPSASE_1"/>
    <property type="match status" value="1"/>
</dbReference>
<dbReference type="PROSITE" id="PS00867">
    <property type="entry name" value="CPSASE_2"/>
    <property type="match status" value="1"/>
</dbReference>
<dbReference type="EC" id="6.3.4.14" evidence="2"/>
<organism evidence="10 11">
    <name type="scientific">Paraburkholderia kirstenboschensis</name>
    <dbReference type="NCBI Taxonomy" id="1245436"/>
    <lineage>
        <taxon>Bacteria</taxon>
        <taxon>Pseudomonadati</taxon>
        <taxon>Pseudomonadota</taxon>
        <taxon>Betaproteobacteria</taxon>
        <taxon>Burkholderiales</taxon>
        <taxon>Burkholderiaceae</taxon>
        <taxon>Paraburkholderia</taxon>
    </lineage>
</organism>
<keyword evidence="5 7" id="KW-0067">ATP-binding</keyword>
<dbReference type="Pfam" id="PF02786">
    <property type="entry name" value="CPSase_L_D2"/>
    <property type="match status" value="1"/>
</dbReference>
<keyword evidence="11" id="KW-1185">Reference proteome</keyword>
<dbReference type="PROSITE" id="PS50975">
    <property type="entry name" value="ATP_GRASP"/>
    <property type="match status" value="1"/>
</dbReference>
<sequence>MRQGIRKVFVANRGEIAVRIVRAARELGMQTVLGCSAADVDSLAARMADEVVTVGPAAAARSYLDIGAVVAAAKGVSADAVHPGYGFLSENAEFAQAVVDAGLVFVGPSPRAITLMGDKAQARACAMKAGVPTVPGSDGVVENVAAALVAAEQVGYPVMLKAAAGGGGRGIRVATDAAELEAQYAIATREAQSAFGYGGLYLERFVALARHVDVQIIGDGERAIHLYERECSLQRRRQKLVEEAPSPSLDSDVRQRMCASAVALAESVGYRGVGTIEYLYEPKTSEFFFIEMNTRVQVEHPITEMITGIDIVRESLRLASGEPLKHIQSDVVLRGAAIECRINAEDAQKNFMPSPGKVSALRLPAGPGVRVDTHLYDGYSVPPFYDSLLAKVIVWDSCRSEAIERMKRALHELSFEGLKSTKALHLALLDDEGVRSGDYHTGYVEANLTRIVSGIPN</sequence>
<evidence type="ECO:0000256" key="2">
    <source>
        <dbReference type="ARBA" id="ARBA00013263"/>
    </source>
</evidence>
<dbReference type="InterPro" id="IPR005479">
    <property type="entry name" value="CPAse_ATP-bd"/>
</dbReference>
<keyword evidence="3" id="KW-0436">Ligase</keyword>
<evidence type="ECO:0000256" key="6">
    <source>
        <dbReference type="ARBA" id="ARBA00048600"/>
    </source>
</evidence>
<dbReference type="InterPro" id="IPR011054">
    <property type="entry name" value="Rudment_hybrid_motif"/>
</dbReference>